<proteinExistence type="predicted"/>
<organism evidence="1">
    <name type="scientific">Tanacetum cinerariifolium</name>
    <name type="common">Dalmatian daisy</name>
    <name type="synonym">Chrysanthemum cinerariifolium</name>
    <dbReference type="NCBI Taxonomy" id="118510"/>
    <lineage>
        <taxon>Eukaryota</taxon>
        <taxon>Viridiplantae</taxon>
        <taxon>Streptophyta</taxon>
        <taxon>Embryophyta</taxon>
        <taxon>Tracheophyta</taxon>
        <taxon>Spermatophyta</taxon>
        <taxon>Magnoliopsida</taxon>
        <taxon>eudicotyledons</taxon>
        <taxon>Gunneridae</taxon>
        <taxon>Pentapetalae</taxon>
        <taxon>asterids</taxon>
        <taxon>campanulids</taxon>
        <taxon>Asterales</taxon>
        <taxon>Asteraceae</taxon>
        <taxon>Asteroideae</taxon>
        <taxon>Anthemideae</taxon>
        <taxon>Anthemidinae</taxon>
        <taxon>Tanacetum</taxon>
    </lineage>
</organism>
<accession>A0A6L2KCC9</accession>
<gene>
    <name evidence="1" type="ORF">Tci_019096</name>
</gene>
<evidence type="ECO:0000313" key="1">
    <source>
        <dbReference type="EMBL" id="GEU47118.1"/>
    </source>
</evidence>
<sequence>MNEGSRNDPMDNPSLNSSLANMLHISVLILSNTIIGQDRTMRSYCGLKLADIPTSGTYISKRKETSYNFKARTYPCTKEIHRYSLNQTIVKMKLWGPSHVRAAKKTPKGAVLTSARVSAAYHNVGPSSYQCCSCNATMWYEERNDKAKRATKLTLSLCCQEGKVILPRFNETPPPLKTLLDFNDLTTLRFEDQIRVYNENEIRNRMSAFVDNETHQTVDQSIVARMIQMLDSSSAIAKTFRMEKD</sequence>
<dbReference type="AlphaFoldDB" id="A0A6L2KCC9"/>
<comment type="caution">
    <text evidence="1">The sequence shown here is derived from an EMBL/GenBank/DDBJ whole genome shotgun (WGS) entry which is preliminary data.</text>
</comment>
<name>A0A6L2KCC9_TANCI</name>
<protein>
    <submittedName>
        <fullName evidence="1">Uncharacterized protein</fullName>
    </submittedName>
</protein>
<dbReference type="EMBL" id="BKCJ010002223">
    <property type="protein sequence ID" value="GEU47118.1"/>
    <property type="molecule type" value="Genomic_DNA"/>
</dbReference>
<reference evidence="1" key="1">
    <citation type="journal article" date="2019" name="Sci. Rep.">
        <title>Draft genome of Tanacetum cinerariifolium, the natural source of mosquito coil.</title>
        <authorList>
            <person name="Yamashiro T."/>
            <person name="Shiraishi A."/>
            <person name="Satake H."/>
            <person name="Nakayama K."/>
        </authorList>
    </citation>
    <scope>NUCLEOTIDE SEQUENCE</scope>
</reference>